<keyword evidence="8" id="KW-1185">Reference proteome</keyword>
<dbReference type="FunFam" id="2.60.120.290:FF:000005">
    <property type="entry name" value="Procollagen C-endopeptidase enhancer 1"/>
    <property type="match status" value="1"/>
</dbReference>
<feature type="domain" description="CUB" evidence="5">
    <location>
        <begin position="327"/>
        <end position="440"/>
    </location>
</feature>
<dbReference type="Proteomes" id="UP001347796">
    <property type="component" value="Unassembled WGS sequence"/>
</dbReference>
<feature type="domain" description="Apple" evidence="6">
    <location>
        <begin position="244"/>
        <end position="314"/>
    </location>
</feature>
<evidence type="ECO:0000313" key="8">
    <source>
        <dbReference type="Proteomes" id="UP001347796"/>
    </source>
</evidence>
<feature type="transmembrane region" description="Helical" evidence="4">
    <location>
        <begin position="643"/>
        <end position="668"/>
    </location>
</feature>
<dbReference type="InterPro" id="IPR035914">
    <property type="entry name" value="Sperma_CUB_dom_sf"/>
</dbReference>
<keyword evidence="4" id="KW-0472">Membrane</keyword>
<dbReference type="PROSITE" id="PS01180">
    <property type="entry name" value="CUB"/>
    <property type="match status" value="2"/>
</dbReference>
<reference evidence="7 8" key="1">
    <citation type="submission" date="2024-01" db="EMBL/GenBank/DDBJ databases">
        <title>The genome of the rayed Mediterranean limpet Patella caerulea (Linnaeus, 1758).</title>
        <authorList>
            <person name="Anh-Thu Weber A."/>
            <person name="Halstead-Nussloch G."/>
        </authorList>
    </citation>
    <scope>NUCLEOTIDE SEQUENCE [LARGE SCALE GENOMIC DNA]</scope>
    <source>
        <strain evidence="7">AATW-2023a</strain>
        <tissue evidence="7">Whole specimen</tissue>
    </source>
</reference>
<dbReference type="AlphaFoldDB" id="A0AAN8Q1R6"/>
<evidence type="ECO:0000259" key="5">
    <source>
        <dbReference type="PROSITE" id="PS01180"/>
    </source>
</evidence>
<keyword evidence="1" id="KW-0677">Repeat</keyword>
<evidence type="ECO:0000256" key="3">
    <source>
        <dbReference type="PROSITE-ProRule" id="PRU00059"/>
    </source>
</evidence>
<feature type="domain" description="CUB" evidence="5">
    <location>
        <begin position="443"/>
        <end position="559"/>
    </location>
</feature>
<dbReference type="SMART" id="SM00473">
    <property type="entry name" value="PAN_AP"/>
    <property type="match status" value="4"/>
</dbReference>
<evidence type="ECO:0000256" key="2">
    <source>
        <dbReference type="ARBA" id="ARBA00023157"/>
    </source>
</evidence>
<name>A0AAN8Q1R6_PATCE</name>
<dbReference type="EMBL" id="JAZGQO010000001">
    <property type="protein sequence ID" value="KAK6195131.1"/>
    <property type="molecule type" value="Genomic_DNA"/>
</dbReference>
<proteinExistence type="predicted"/>
<feature type="domain" description="Apple" evidence="6">
    <location>
        <begin position="160"/>
        <end position="241"/>
    </location>
</feature>
<dbReference type="Pfam" id="PF00024">
    <property type="entry name" value="PAN_1"/>
    <property type="match status" value="4"/>
</dbReference>
<accession>A0AAN8Q1R6</accession>
<dbReference type="SUPFAM" id="SSF49854">
    <property type="entry name" value="Spermadhesin, CUB domain"/>
    <property type="match status" value="2"/>
</dbReference>
<protein>
    <submittedName>
        <fullName evidence="7">Uncharacterized protein</fullName>
    </submittedName>
</protein>
<evidence type="ECO:0000256" key="1">
    <source>
        <dbReference type="ARBA" id="ARBA00022737"/>
    </source>
</evidence>
<organism evidence="7 8">
    <name type="scientific">Patella caerulea</name>
    <name type="common">Rayed Mediterranean limpet</name>
    <dbReference type="NCBI Taxonomy" id="87958"/>
    <lineage>
        <taxon>Eukaryota</taxon>
        <taxon>Metazoa</taxon>
        <taxon>Spiralia</taxon>
        <taxon>Lophotrochozoa</taxon>
        <taxon>Mollusca</taxon>
        <taxon>Gastropoda</taxon>
        <taxon>Patellogastropoda</taxon>
        <taxon>Patelloidea</taxon>
        <taxon>Patellidae</taxon>
        <taxon>Patella</taxon>
    </lineage>
</organism>
<feature type="domain" description="Apple" evidence="6">
    <location>
        <begin position="1"/>
        <end position="70"/>
    </location>
</feature>
<dbReference type="InterPro" id="IPR003609">
    <property type="entry name" value="Pan_app"/>
</dbReference>
<dbReference type="CDD" id="cd01099">
    <property type="entry name" value="PAN_AP_HGF"/>
    <property type="match status" value="3"/>
</dbReference>
<feature type="domain" description="Apple" evidence="6">
    <location>
        <begin position="72"/>
        <end position="151"/>
    </location>
</feature>
<dbReference type="InterPro" id="IPR000859">
    <property type="entry name" value="CUB_dom"/>
</dbReference>
<dbReference type="SUPFAM" id="SSF57414">
    <property type="entry name" value="Hairpin loop containing domain-like"/>
    <property type="match status" value="4"/>
</dbReference>
<comment type="caution">
    <text evidence="3">Lacks conserved residue(s) required for the propagation of feature annotation.</text>
</comment>
<dbReference type="Gene3D" id="3.50.4.10">
    <property type="entry name" value="Hepatocyte Growth Factor"/>
    <property type="match status" value="4"/>
</dbReference>
<dbReference type="Gene3D" id="2.60.120.290">
    <property type="entry name" value="Spermadhesin, CUB domain"/>
    <property type="match status" value="2"/>
</dbReference>
<dbReference type="SMART" id="SM00042">
    <property type="entry name" value="CUB"/>
    <property type="match status" value="2"/>
</dbReference>
<keyword evidence="2" id="KW-1015">Disulfide bond</keyword>
<comment type="caution">
    <text evidence="7">The sequence shown here is derived from an EMBL/GenBank/DDBJ whole genome shotgun (WGS) entry which is preliminary data.</text>
</comment>
<evidence type="ECO:0000256" key="4">
    <source>
        <dbReference type="SAM" id="Phobius"/>
    </source>
</evidence>
<evidence type="ECO:0000259" key="6">
    <source>
        <dbReference type="PROSITE" id="PS50948"/>
    </source>
</evidence>
<keyword evidence="4" id="KW-0812">Transmembrane</keyword>
<gene>
    <name evidence="7" type="ORF">SNE40_000617</name>
</gene>
<dbReference type="PROSITE" id="PS50948">
    <property type="entry name" value="PAN"/>
    <property type="match status" value="4"/>
</dbReference>
<dbReference type="FunFam" id="2.60.120.290:FF:000013">
    <property type="entry name" value="Membrane frizzled-related protein"/>
    <property type="match status" value="1"/>
</dbReference>
<keyword evidence="4" id="KW-1133">Transmembrane helix</keyword>
<dbReference type="PANTHER" id="PTHR24251">
    <property type="entry name" value="OVOCHYMASE-RELATED"/>
    <property type="match status" value="1"/>
</dbReference>
<sequence length="743" mass="85129">MPLLQLSAIPAREITNATVELCSKQCVQETEFECKSFDFDNSFKKCYLHNHTHEDAFAILQTAHYTDHYRSAFEKLFNRLPSHVLTVHHNRNIPSVSPEECARRCIFEMTFKCRGFDYELKVRNCWLTEQTPVDTNGVQVHHGADYYQRTLDGPISKFICYGVGSLPQIDGYQIYGKVMIGVTLEACAQLCLSQTLFKCVSFDYSFNSKTCQMSKYIAANLLGLETDIIPTYKVMHYERMEEFLEYFYPTPYTVVLGNNEKTYRRVTPNRCARVCLEERDLICRSFDYQIEEGTCFLSSKTGSDVGGLYYQGLTQVHHFEMKPFLDCGGIITGESGNFASPNWPRNYPHNLNCSWYLQAPSFKVIHFDFSHLDLGRHTSNTCDEANDRLLIIERTPHGLVRFCASQTMNNYVSQTSNVTLQFLTNMNNDAPGFRVFYNTDWPCHAMLTEDDGEIASPGWPDLYAPGLSCVWTIAAPSEAKIFIHFTHIHLEGQSLRQCGDGYDILEVFDGDSLAAEKIGTFCGNEQSQSFTSRYNVLLVRFNTDQHGQNTGFHATYKFLYKQTTTVPTTTVQFPTALNSSLHKALTAMFFEPGRNEEDDHSVKTSVPYSVHSTTVHNTMGKDGGAITGQKWNNEAIIIHMRTILALFIPLIILLVITITALILICRYYRRRLPKRRNVPNYTFTEENLSLYEKDNIDNTNNEEETCRIECANPDISFSNPLYERRFPKEKEEEEKIEVEDIPC</sequence>
<dbReference type="Pfam" id="PF00431">
    <property type="entry name" value="CUB"/>
    <property type="match status" value="2"/>
</dbReference>
<dbReference type="CDD" id="cd00041">
    <property type="entry name" value="CUB"/>
    <property type="match status" value="2"/>
</dbReference>
<evidence type="ECO:0000313" key="7">
    <source>
        <dbReference type="EMBL" id="KAK6195131.1"/>
    </source>
</evidence>